<feature type="non-terminal residue" evidence="1">
    <location>
        <position position="227"/>
    </location>
</feature>
<accession>A0AAV5U1U4</accession>
<evidence type="ECO:0000313" key="1">
    <source>
        <dbReference type="EMBL" id="GMT00836.1"/>
    </source>
</evidence>
<dbReference type="AlphaFoldDB" id="A0AAV5U1U4"/>
<evidence type="ECO:0000313" key="2">
    <source>
        <dbReference type="Proteomes" id="UP001432027"/>
    </source>
</evidence>
<organism evidence="1 2">
    <name type="scientific">Pristionchus entomophagus</name>
    <dbReference type="NCBI Taxonomy" id="358040"/>
    <lineage>
        <taxon>Eukaryota</taxon>
        <taxon>Metazoa</taxon>
        <taxon>Ecdysozoa</taxon>
        <taxon>Nematoda</taxon>
        <taxon>Chromadorea</taxon>
        <taxon>Rhabditida</taxon>
        <taxon>Rhabditina</taxon>
        <taxon>Diplogasteromorpha</taxon>
        <taxon>Diplogasteroidea</taxon>
        <taxon>Neodiplogasteridae</taxon>
        <taxon>Pristionchus</taxon>
    </lineage>
</organism>
<keyword evidence="2" id="KW-1185">Reference proteome</keyword>
<name>A0AAV5U1U4_9BILA</name>
<proteinExistence type="predicted"/>
<gene>
    <name evidence="1" type="ORF">PENTCL1PPCAC_23010</name>
</gene>
<comment type="caution">
    <text evidence="1">The sequence shown here is derived from an EMBL/GenBank/DDBJ whole genome shotgun (WGS) entry which is preliminary data.</text>
</comment>
<reference evidence="1" key="1">
    <citation type="submission" date="2023-10" db="EMBL/GenBank/DDBJ databases">
        <title>Genome assembly of Pristionchus species.</title>
        <authorList>
            <person name="Yoshida K."/>
            <person name="Sommer R.J."/>
        </authorList>
    </citation>
    <scope>NUCLEOTIDE SEQUENCE</scope>
    <source>
        <strain evidence="1">RS0144</strain>
    </source>
</reference>
<dbReference type="EMBL" id="BTSX01000005">
    <property type="protein sequence ID" value="GMT00836.1"/>
    <property type="molecule type" value="Genomic_DNA"/>
</dbReference>
<protein>
    <submittedName>
        <fullName evidence="1">Uncharacterized protein</fullName>
    </submittedName>
</protein>
<feature type="non-terminal residue" evidence="1">
    <location>
        <position position="1"/>
    </location>
</feature>
<dbReference type="Proteomes" id="UP001432027">
    <property type="component" value="Unassembled WGS sequence"/>
</dbReference>
<sequence>ITINGCLIQTLGLAHGRLDSERANVLPVLLEQRNEEVDGERAVGNELILRHINVSNGDREAQNLLHLELDGSLDLVNLGVERVGMRDDGRELSGLVESRTENTRDLLDERLGSEEGIVALGELLDELLVLVQLLEVVSVHAGKAAGIGLVTMLLISEHADLHLGLGDVLQSDGSAETLVLLGIVVLETDLELHSLTELALLLLRSLEDLSDSFIQELARDLARHVYP</sequence>